<dbReference type="Pfam" id="PF14223">
    <property type="entry name" value="Retrotran_gag_2"/>
    <property type="match status" value="1"/>
</dbReference>
<organism evidence="2 3">
    <name type="scientific">Gossypium anomalum</name>
    <dbReference type="NCBI Taxonomy" id="47600"/>
    <lineage>
        <taxon>Eukaryota</taxon>
        <taxon>Viridiplantae</taxon>
        <taxon>Streptophyta</taxon>
        <taxon>Embryophyta</taxon>
        <taxon>Tracheophyta</taxon>
        <taxon>Spermatophyta</taxon>
        <taxon>Magnoliopsida</taxon>
        <taxon>eudicotyledons</taxon>
        <taxon>Gunneridae</taxon>
        <taxon>Pentapetalae</taxon>
        <taxon>rosids</taxon>
        <taxon>malvids</taxon>
        <taxon>Malvales</taxon>
        <taxon>Malvaceae</taxon>
        <taxon>Malvoideae</taxon>
        <taxon>Gossypium</taxon>
    </lineage>
</organism>
<evidence type="ECO:0000259" key="1">
    <source>
        <dbReference type="Pfam" id="PF22936"/>
    </source>
</evidence>
<dbReference type="SUPFAM" id="SSF57756">
    <property type="entry name" value="Retrovirus zinc finger-like domains"/>
    <property type="match status" value="1"/>
</dbReference>
<comment type="caution">
    <text evidence="2">The sequence shown here is derived from an EMBL/GenBank/DDBJ whole genome shotgun (WGS) entry which is preliminary data.</text>
</comment>
<protein>
    <recommendedName>
        <fullName evidence="1">Retrovirus-related Pol polyprotein from transposon TNT 1-94-like beta-barrel domain-containing protein</fullName>
    </recommendedName>
</protein>
<reference evidence="2 3" key="1">
    <citation type="journal article" date="2021" name="bioRxiv">
        <title>The Gossypium anomalum genome as a resource for cotton improvement and evolutionary analysis of hybrid incompatibility.</title>
        <authorList>
            <person name="Grover C.E."/>
            <person name="Yuan D."/>
            <person name="Arick M.A."/>
            <person name="Miller E.R."/>
            <person name="Hu G."/>
            <person name="Peterson D.G."/>
            <person name="Wendel J.F."/>
            <person name="Udall J.A."/>
        </authorList>
    </citation>
    <scope>NUCLEOTIDE SEQUENCE [LARGE SCALE GENOMIC DNA]</scope>
    <source>
        <strain evidence="2">JFW-Udall</strain>
        <tissue evidence="2">Leaf</tissue>
    </source>
</reference>
<dbReference type="PANTHER" id="PTHR47592:SF27">
    <property type="entry name" value="OS08G0421700 PROTEIN"/>
    <property type="match status" value="1"/>
</dbReference>
<dbReference type="OrthoDB" id="1750507at2759"/>
<sequence>MATIRFEIEKFDGETNFNLWQVRMMAILVQSGLKKVITGKKPKNLNKIEWEELDEKALPAIQLCLANTVLQEVLMEKTSSALWKRLETLYATKSLANHLVLKQSLFTFRMNEGELLRDHISQFITLLNDLKNVEVHIDDEDQAMLLLCSLPLSYKSFRDALIYGRDKLSFEDVKGHLLSRDKLDNELHLDSKADRQASILVPSKKQDKRCRYCKKLGHVKADCYKLRNKRAAEGNEEDVAGANLADENGDDFLLVSTSDNSKLKSEWILDSGCSFHICPNREWFSTYSSVEGGVVHMGNDSSSKVIGVVTVKVRIHDGTIRTLSDVRYVPDLRKNLISLSILDLKGCKINIESSGIKVSRGALVLLKGKRTGSLYILEGFTVTDEIGRPSFVTESKSTRLEQRQLGHRREKGMTVSLKRGSLLDAGFEKLRHSVRENQTRVSFDLAVYK</sequence>
<keyword evidence="3" id="KW-1185">Reference proteome</keyword>
<dbReference type="Proteomes" id="UP000701853">
    <property type="component" value="Chromosome 6"/>
</dbReference>
<dbReference type="AlphaFoldDB" id="A0A8J5Z0H2"/>
<dbReference type="EMBL" id="JAHUZN010000006">
    <property type="protein sequence ID" value="KAG8491520.1"/>
    <property type="molecule type" value="Genomic_DNA"/>
</dbReference>
<dbReference type="Gene3D" id="4.10.60.10">
    <property type="entry name" value="Zinc finger, CCHC-type"/>
    <property type="match status" value="1"/>
</dbReference>
<dbReference type="GO" id="GO:0008270">
    <property type="term" value="F:zinc ion binding"/>
    <property type="evidence" value="ECO:0007669"/>
    <property type="project" value="InterPro"/>
</dbReference>
<dbReference type="InterPro" id="IPR054722">
    <property type="entry name" value="PolX-like_BBD"/>
</dbReference>
<dbReference type="InterPro" id="IPR036875">
    <property type="entry name" value="Znf_CCHC_sf"/>
</dbReference>
<gene>
    <name evidence="2" type="ORF">CXB51_014863</name>
</gene>
<dbReference type="GO" id="GO:0003676">
    <property type="term" value="F:nucleic acid binding"/>
    <property type="evidence" value="ECO:0007669"/>
    <property type="project" value="InterPro"/>
</dbReference>
<accession>A0A8J5Z0H2</accession>
<dbReference type="Pfam" id="PF22936">
    <property type="entry name" value="Pol_BBD"/>
    <property type="match status" value="1"/>
</dbReference>
<evidence type="ECO:0000313" key="3">
    <source>
        <dbReference type="Proteomes" id="UP000701853"/>
    </source>
</evidence>
<name>A0A8J5Z0H2_9ROSI</name>
<evidence type="ECO:0000313" key="2">
    <source>
        <dbReference type="EMBL" id="KAG8491520.1"/>
    </source>
</evidence>
<feature type="domain" description="Retrovirus-related Pol polyprotein from transposon TNT 1-94-like beta-barrel" evidence="1">
    <location>
        <begin position="267"/>
        <end position="347"/>
    </location>
</feature>
<proteinExistence type="predicted"/>
<dbReference type="PANTHER" id="PTHR47592">
    <property type="entry name" value="PBF68 PROTEIN"/>
    <property type="match status" value="1"/>
</dbReference>